<dbReference type="Pfam" id="PF22693">
    <property type="entry name" value="MACPF_1"/>
    <property type="match status" value="1"/>
</dbReference>
<feature type="region of interest" description="Disordered" evidence="1">
    <location>
        <begin position="105"/>
        <end position="127"/>
    </location>
</feature>
<reference evidence="3 4" key="1">
    <citation type="submission" date="2019-04" db="EMBL/GenBank/DDBJ databases">
        <title>Friends and foes A comparative genomics study of 23 Aspergillus species from section Flavi.</title>
        <authorList>
            <consortium name="DOE Joint Genome Institute"/>
            <person name="Kjaerbolling I."/>
            <person name="Vesth T."/>
            <person name="Frisvad J.C."/>
            <person name="Nybo J.L."/>
            <person name="Theobald S."/>
            <person name="Kildgaard S."/>
            <person name="Isbrandt T."/>
            <person name="Kuo A."/>
            <person name="Sato A."/>
            <person name="Lyhne E.K."/>
            <person name="Kogle M.E."/>
            <person name="Wiebenga A."/>
            <person name="Kun R.S."/>
            <person name="Lubbers R.J."/>
            <person name="Makela M.R."/>
            <person name="Barry K."/>
            <person name="Chovatia M."/>
            <person name="Clum A."/>
            <person name="Daum C."/>
            <person name="Haridas S."/>
            <person name="He G."/>
            <person name="LaButti K."/>
            <person name="Lipzen A."/>
            <person name="Mondo S."/>
            <person name="Riley R."/>
            <person name="Salamov A."/>
            <person name="Simmons B.A."/>
            <person name="Magnuson J.K."/>
            <person name="Henrissat B."/>
            <person name="Mortensen U.H."/>
            <person name="Larsen T.O."/>
            <person name="Devries R.P."/>
            <person name="Grigoriev I.V."/>
            <person name="Machida M."/>
            <person name="Baker S.E."/>
            <person name="Andersen M.R."/>
        </authorList>
    </citation>
    <scope>NUCLEOTIDE SEQUENCE [LARGE SCALE GENOMIC DNA]</scope>
    <source>
        <strain evidence="3 4">CBS 117625</strain>
    </source>
</reference>
<protein>
    <recommendedName>
        <fullName evidence="2">MACPF-like domain-containing protein</fullName>
    </recommendedName>
</protein>
<feature type="domain" description="MACPF-like" evidence="2">
    <location>
        <begin position="366"/>
        <end position="498"/>
    </location>
</feature>
<evidence type="ECO:0000256" key="1">
    <source>
        <dbReference type="SAM" id="MobiDB-lite"/>
    </source>
</evidence>
<feature type="compositionally biased region" description="Polar residues" evidence="1">
    <location>
        <begin position="1"/>
        <end position="14"/>
    </location>
</feature>
<dbReference type="InterPro" id="IPR054586">
    <property type="entry name" value="MACPF_1_fungal"/>
</dbReference>
<gene>
    <name evidence="3" type="ORF">BDV38DRAFT_289224</name>
</gene>
<feature type="region of interest" description="Disordered" evidence="1">
    <location>
        <begin position="434"/>
        <end position="453"/>
    </location>
</feature>
<dbReference type="AlphaFoldDB" id="A0A5N6SCP3"/>
<accession>A0A5N6SCP3</accession>
<sequence length="728" mass="80936">MSTINETQGNIGSESETDLPISEDYGPVMIEIHVYDPVSKSTEMTKFVKVVNCNQDMTMGGIRQLLNRNGALNSRQRASPFCNKIGAVASEELLFKDYIKSLDRGQKANGESGSQDKKSQPQSEEEEQTVCVYLKTGNILTGMDEATKEYVRQKLDIELRKAELAKAGDIKLPDTLYDHSSWMAKAADNEPTYAVEMSEEQWDLVVRCNSLLHGSCVRKPAPGIQRPVQRAMYPAFTLKHRRFPARKVNLDNNNIHVPDQNLFIPRFIVNDESYVEVTESQSSVSRAIAQACLSEMAAEAAVGGGLFGYSFGAKGAYENEENAANSSRSATERKMMTITYNFPRVLLQLDEDSLELTDECRDDARRVETKDDVQAFKDKYGCFFTTRVELGGRLHATEESEAMGSQTIAERSKAMKYSAGVSFSSSFMQASGSYSSGSATSGSEERSESKLTSTLTWEAKGGDPLLCNNPAAWCNTVGPYKNWRVVKQDAPIAIEKLLVRVDPNLANIPLCRGISEKVDPTPTPPVPPGRRQGKITLCFKHQSSSKYLTVRPEPSRDASLCSKMLDDMNKHPHHSYIWGGLIPLLRDGHPRPLFLEAPDSTVPNSVNPQVFRVQGEMYFDENGQGKLINNDIYTITNTFTGVELKCTPTFPEYKTSYLVDMPNMPLARCKFVAENIQRDILDESQDCKVHWEFVGEGNRPMGKIGFLEVGTLGTSDGVDAAVFNLQYM</sequence>
<feature type="region of interest" description="Disordered" evidence="1">
    <location>
        <begin position="1"/>
        <end position="20"/>
    </location>
</feature>
<dbReference type="EMBL" id="ML743689">
    <property type="protein sequence ID" value="KAE8130884.1"/>
    <property type="molecule type" value="Genomic_DNA"/>
</dbReference>
<organism evidence="3 4">
    <name type="scientific">Aspergillus pseudotamarii</name>
    <dbReference type="NCBI Taxonomy" id="132259"/>
    <lineage>
        <taxon>Eukaryota</taxon>
        <taxon>Fungi</taxon>
        <taxon>Dikarya</taxon>
        <taxon>Ascomycota</taxon>
        <taxon>Pezizomycotina</taxon>
        <taxon>Eurotiomycetes</taxon>
        <taxon>Eurotiomycetidae</taxon>
        <taxon>Eurotiales</taxon>
        <taxon>Aspergillaceae</taxon>
        <taxon>Aspergillus</taxon>
        <taxon>Aspergillus subgen. Circumdati</taxon>
    </lineage>
</organism>
<dbReference type="RefSeq" id="XP_031906947.1">
    <property type="nucleotide sequence ID" value="XM_032061203.1"/>
</dbReference>
<name>A0A5N6SCP3_ASPPS</name>
<evidence type="ECO:0000313" key="3">
    <source>
        <dbReference type="EMBL" id="KAE8130884.1"/>
    </source>
</evidence>
<dbReference type="GeneID" id="43645413"/>
<evidence type="ECO:0000313" key="4">
    <source>
        <dbReference type="Proteomes" id="UP000325672"/>
    </source>
</evidence>
<dbReference type="OrthoDB" id="2562973at2759"/>
<dbReference type="Proteomes" id="UP000325672">
    <property type="component" value="Unassembled WGS sequence"/>
</dbReference>
<keyword evidence="4" id="KW-1185">Reference proteome</keyword>
<evidence type="ECO:0000259" key="2">
    <source>
        <dbReference type="Pfam" id="PF22693"/>
    </source>
</evidence>
<proteinExistence type="predicted"/>